<gene>
    <name evidence="1" type="ORF">Ciccas_013295</name>
</gene>
<evidence type="ECO:0000313" key="1">
    <source>
        <dbReference type="EMBL" id="KAL3308175.1"/>
    </source>
</evidence>
<reference evidence="1 2" key="1">
    <citation type="submission" date="2024-11" db="EMBL/GenBank/DDBJ databases">
        <title>Adaptive evolution of stress response genes in parasites aligns with host niche diversity.</title>
        <authorList>
            <person name="Hahn C."/>
            <person name="Resl P."/>
        </authorList>
    </citation>
    <scope>NUCLEOTIDE SEQUENCE [LARGE SCALE GENOMIC DNA]</scope>
    <source>
        <strain evidence="1">EGGRZ-B1_66</strain>
        <tissue evidence="1">Body</tissue>
    </source>
</reference>
<dbReference type="Proteomes" id="UP001626550">
    <property type="component" value="Unassembled WGS sequence"/>
</dbReference>
<keyword evidence="2" id="KW-1185">Reference proteome</keyword>
<dbReference type="EMBL" id="JBJKFK010005709">
    <property type="protein sequence ID" value="KAL3308175.1"/>
    <property type="molecule type" value="Genomic_DNA"/>
</dbReference>
<name>A0ABD2PL25_9PLAT</name>
<sequence>MKQTLSLVRSDEVVPGQVSDVRISDERETVLQELNVVDRLVVDQPGHQRLDANVQRQRLPTSNSCVISCSAIY</sequence>
<accession>A0ABD2PL25</accession>
<organism evidence="1 2">
    <name type="scientific">Cichlidogyrus casuarinus</name>
    <dbReference type="NCBI Taxonomy" id="1844966"/>
    <lineage>
        <taxon>Eukaryota</taxon>
        <taxon>Metazoa</taxon>
        <taxon>Spiralia</taxon>
        <taxon>Lophotrochozoa</taxon>
        <taxon>Platyhelminthes</taxon>
        <taxon>Monogenea</taxon>
        <taxon>Monopisthocotylea</taxon>
        <taxon>Dactylogyridea</taxon>
        <taxon>Ancyrocephalidae</taxon>
        <taxon>Cichlidogyrus</taxon>
    </lineage>
</organism>
<protein>
    <submittedName>
        <fullName evidence="1">Uncharacterized protein</fullName>
    </submittedName>
</protein>
<dbReference type="AlphaFoldDB" id="A0ABD2PL25"/>
<evidence type="ECO:0000313" key="2">
    <source>
        <dbReference type="Proteomes" id="UP001626550"/>
    </source>
</evidence>
<proteinExistence type="predicted"/>
<comment type="caution">
    <text evidence="1">The sequence shown here is derived from an EMBL/GenBank/DDBJ whole genome shotgun (WGS) entry which is preliminary data.</text>
</comment>